<proteinExistence type="predicted"/>
<dbReference type="PANTHER" id="PTHR31302">
    <property type="entry name" value="TRANSMEMBRANE PROTEIN WITH METALLOPHOSPHOESTERASE DOMAIN-RELATED"/>
    <property type="match status" value="1"/>
</dbReference>
<dbReference type="SUPFAM" id="SSF56300">
    <property type="entry name" value="Metallo-dependent phosphatases"/>
    <property type="match status" value="1"/>
</dbReference>
<evidence type="ECO:0000259" key="2">
    <source>
        <dbReference type="Pfam" id="PF00149"/>
    </source>
</evidence>
<dbReference type="Pfam" id="PF00149">
    <property type="entry name" value="Metallophos"/>
    <property type="match status" value="1"/>
</dbReference>
<dbReference type="AlphaFoldDB" id="E1YEX4"/>
<reference evidence="3" key="1">
    <citation type="journal article" date="2011" name="Environ. Microbiol.">
        <title>Genomic insights into the metabolic potential of the polycyclic aromatic hydrocarbon degrading sulfate-reducing Deltaproteobacterium N47.</title>
        <authorList>
            <person name="Bergmann F."/>
            <person name="Selesi D."/>
            <person name="Weinmaier T."/>
            <person name="Tischler P."/>
            <person name="Rattei T."/>
            <person name="Meckenstock R.U."/>
        </authorList>
    </citation>
    <scope>NUCLEOTIDE SEQUENCE</scope>
</reference>
<evidence type="ECO:0000256" key="1">
    <source>
        <dbReference type="SAM" id="Phobius"/>
    </source>
</evidence>
<dbReference type="EMBL" id="FR695872">
    <property type="protein sequence ID" value="CBX29118.1"/>
    <property type="molecule type" value="Genomic_DNA"/>
</dbReference>
<gene>
    <name evidence="3" type="ORF">N47_J00990</name>
</gene>
<feature type="transmembrane region" description="Helical" evidence="1">
    <location>
        <begin position="20"/>
        <end position="42"/>
    </location>
</feature>
<dbReference type="GO" id="GO:0016787">
    <property type="term" value="F:hydrolase activity"/>
    <property type="evidence" value="ECO:0007669"/>
    <property type="project" value="InterPro"/>
</dbReference>
<feature type="domain" description="Calcineurin-like phosphoesterase" evidence="2">
    <location>
        <begin position="94"/>
        <end position="260"/>
    </location>
</feature>
<sequence length="319" mass="35241">MLSRHYDTGWIIPALYLSSVWLGVTSIAITAFVIADVLRIFIRAKRFRYYATISALVLTGLTSGYCLYKQAEGPVIKEIGISAPKLPPELSGFTIVQLSDLHADLSKSKRQFENIVAQTLALKPDLIVITGDLIDTDICRLDDFCKILRGLKAKYGVYAVTGNHEFYTGIPLFMKIAANSDIKVLRNTNVLIAGAIELAGIDDAQTAKRFENISLQESLSSAFKKIDFRNTVILLSHQPDVFDLSSDMGADLQLSGHTHAGQLPPMDLLVQILYKYPFGLYKKGASYLYTTCGSAFWGPPMRLFSKPEIVKVILNPTAP</sequence>
<keyword evidence="1" id="KW-0472">Membrane</keyword>
<evidence type="ECO:0000313" key="3">
    <source>
        <dbReference type="EMBL" id="CBX29118.1"/>
    </source>
</evidence>
<keyword evidence="1" id="KW-0812">Transmembrane</keyword>
<dbReference type="CDD" id="cd07385">
    <property type="entry name" value="MPP_YkuE_C"/>
    <property type="match status" value="1"/>
</dbReference>
<dbReference type="Gene3D" id="3.60.21.10">
    <property type="match status" value="1"/>
</dbReference>
<organism evidence="3">
    <name type="scientific">uncultured Desulfobacterium sp</name>
    <dbReference type="NCBI Taxonomy" id="201089"/>
    <lineage>
        <taxon>Bacteria</taxon>
        <taxon>Pseudomonadati</taxon>
        <taxon>Thermodesulfobacteriota</taxon>
        <taxon>Desulfobacteria</taxon>
        <taxon>Desulfobacterales</taxon>
        <taxon>Desulfobacteriaceae</taxon>
        <taxon>Desulfobacterium</taxon>
        <taxon>environmental samples</taxon>
    </lineage>
</organism>
<protein>
    <recommendedName>
        <fullName evidence="2">Calcineurin-like phosphoesterase domain-containing protein</fullName>
    </recommendedName>
</protein>
<accession>E1YEX4</accession>
<dbReference type="InterPro" id="IPR004843">
    <property type="entry name" value="Calcineurin-like_PHP"/>
</dbReference>
<name>E1YEX4_9BACT</name>
<dbReference type="InterPro" id="IPR051158">
    <property type="entry name" value="Metallophosphoesterase_sf"/>
</dbReference>
<dbReference type="InterPro" id="IPR029052">
    <property type="entry name" value="Metallo-depent_PP-like"/>
</dbReference>
<dbReference type="PANTHER" id="PTHR31302:SF0">
    <property type="entry name" value="TRANSMEMBRANE PROTEIN WITH METALLOPHOSPHOESTERASE DOMAIN"/>
    <property type="match status" value="1"/>
</dbReference>
<keyword evidence="1" id="KW-1133">Transmembrane helix</keyword>
<feature type="transmembrane region" description="Helical" evidence="1">
    <location>
        <begin position="49"/>
        <end position="68"/>
    </location>
</feature>